<dbReference type="EMBL" id="ML736837">
    <property type="protein sequence ID" value="KAE8399283.1"/>
    <property type="molecule type" value="Genomic_DNA"/>
</dbReference>
<accession>A0A5N7D097</accession>
<dbReference type="GeneID" id="43675868"/>
<sequence>MVNWIPCKYHYPIYTLTDNLGKASHDLWSPFIDVVHNKDSNASPNESRRCSARLYMSLLEIYIQSELALSEKTT</sequence>
<dbReference type="AlphaFoldDB" id="A0A5N7D097"/>
<dbReference type="RefSeq" id="XP_031936602.1">
    <property type="nucleotide sequence ID" value="XM_032091177.1"/>
</dbReference>
<reference evidence="1 2" key="1">
    <citation type="submission" date="2019-04" db="EMBL/GenBank/DDBJ databases">
        <authorList>
            <consortium name="DOE Joint Genome Institute"/>
            <person name="Mondo S."/>
            <person name="Kjaerbolling I."/>
            <person name="Vesth T."/>
            <person name="Frisvad J.C."/>
            <person name="Nybo J.L."/>
            <person name="Theobald S."/>
            <person name="Kildgaard S."/>
            <person name="Isbrandt T."/>
            <person name="Kuo A."/>
            <person name="Sato A."/>
            <person name="Lyhne E.K."/>
            <person name="Kogle M.E."/>
            <person name="Wiebenga A."/>
            <person name="Kun R.S."/>
            <person name="Lubbers R.J."/>
            <person name="Makela M.R."/>
            <person name="Barry K."/>
            <person name="Chovatia M."/>
            <person name="Clum A."/>
            <person name="Daum C."/>
            <person name="Haridas S."/>
            <person name="He G."/>
            <person name="LaButti K."/>
            <person name="Lipzen A."/>
            <person name="Riley R."/>
            <person name="Salamov A."/>
            <person name="Simmons B.A."/>
            <person name="Magnuson J.K."/>
            <person name="Henrissat B."/>
            <person name="Mortensen U.H."/>
            <person name="Larsen T.O."/>
            <person name="Devries R.P."/>
            <person name="Grigoriev I.V."/>
            <person name="Machida M."/>
            <person name="Baker S.E."/>
            <person name="Andersen M.R."/>
            <person name="Cantor M.N."/>
            <person name="Hua S.X."/>
        </authorList>
    </citation>
    <scope>NUCLEOTIDE SEQUENCE [LARGE SCALE GENOMIC DNA]</scope>
    <source>
        <strain evidence="1 2">CBS 119388</strain>
    </source>
</reference>
<organism evidence="1 2">
    <name type="scientific">Aspergillus pseudonomiae</name>
    <dbReference type="NCBI Taxonomy" id="1506151"/>
    <lineage>
        <taxon>Eukaryota</taxon>
        <taxon>Fungi</taxon>
        <taxon>Dikarya</taxon>
        <taxon>Ascomycota</taxon>
        <taxon>Pezizomycotina</taxon>
        <taxon>Eurotiomycetes</taxon>
        <taxon>Eurotiomycetidae</taxon>
        <taxon>Eurotiales</taxon>
        <taxon>Aspergillaceae</taxon>
        <taxon>Aspergillus</taxon>
        <taxon>Aspergillus subgen. Circumdati</taxon>
    </lineage>
</organism>
<gene>
    <name evidence="1" type="ORF">BDV37DRAFT_7610</name>
</gene>
<name>A0A5N7D097_9EURO</name>
<proteinExistence type="predicted"/>
<evidence type="ECO:0000313" key="1">
    <source>
        <dbReference type="EMBL" id="KAE8399283.1"/>
    </source>
</evidence>
<dbReference type="Proteomes" id="UP000325579">
    <property type="component" value="Unassembled WGS sequence"/>
</dbReference>
<protein>
    <submittedName>
        <fullName evidence="1">Uncharacterized protein</fullName>
    </submittedName>
</protein>
<evidence type="ECO:0000313" key="2">
    <source>
        <dbReference type="Proteomes" id="UP000325579"/>
    </source>
</evidence>
<keyword evidence="2" id="KW-1185">Reference proteome</keyword>